<dbReference type="SUPFAM" id="SSF55729">
    <property type="entry name" value="Acyl-CoA N-acyltransferases (Nat)"/>
    <property type="match status" value="1"/>
</dbReference>
<dbReference type="AlphaFoldDB" id="A0A1I2G6U7"/>
<feature type="domain" description="N-acetyltransferase" evidence="2">
    <location>
        <begin position="11"/>
        <end position="182"/>
    </location>
</feature>
<dbReference type="STRING" id="285351.SAMN04488035_1747"/>
<keyword evidence="3" id="KW-0808">Transferase</keyword>
<dbReference type="PROSITE" id="PS51186">
    <property type="entry name" value="GNAT"/>
    <property type="match status" value="1"/>
</dbReference>
<dbReference type="InterPro" id="IPR000182">
    <property type="entry name" value="GNAT_dom"/>
</dbReference>
<dbReference type="GO" id="GO:0016747">
    <property type="term" value="F:acyltransferase activity, transferring groups other than amino-acyl groups"/>
    <property type="evidence" value="ECO:0007669"/>
    <property type="project" value="InterPro"/>
</dbReference>
<gene>
    <name evidence="3" type="ORF">SAMN04488035_1747</name>
</gene>
<evidence type="ECO:0000313" key="4">
    <source>
        <dbReference type="Proteomes" id="UP000198520"/>
    </source>
</evidence>
<dbReference type="InterPro" id="IPR016181">
    <property type="entry name" value="Acyl_CoA_acyltransferase"/>
</dbReference>
<dbReference type="OrthoDB" id="9814648at2"/>
<dbReference type="Pfam" id="PF13302">
    <property type="entry name" value="Acetyltransf_3"/>
    <property type="match status" value="1"/>
</dbReference>
<proteinExistence type="predicted"/>
<organism evidence="3 4">
    <name type="scientific">Flavimobilis marinus</name>
    <dbReference type="NCBI Taxonomy" id="285351"/>
    <lineage>
        <taxon>Bacteria</taxon>
        <taxon>Bacillati</taxon>
        <taxon>Actinomycetota</taxon>
        <taxon>Actinomycetes</taxon>
        <taxon>Micrococcales</taxon>
        <taxon>Jonesiaceae</taxon>
        <taxon>Flavimobilis</taxon>
    </lineage>
</organism>
<dbReference type="PANTHER" id="PTHR43415">
    <property type="entry name" value="SPERMIDINE N(1)-ACETYLTRANSFERASE"/>
    <property type="match status" value="1"/>
</dbReference>
<accession>A0A1I2G6U7</accession>
<dbReference type="RefSeq" id="WP_093377246.1">
    <property type="nucleotide sequence ID" value="NZ_BNAN01000002.1"/>
</dbReference>
<sequence length="204" mass="22913">MLGPELVGELVRVRPLAERDADRTWELVQDAEALRLTGTTTTFTRAQVDEWTRTISDQPGRYDFAITSAVQRDGVYVMDEMIGEVVLTDVDDARRSAQLRLNMLPNYRGRGYGGDAIQSILDWAFDPDALGLHRVSLEVLSINPRARMLYESQGFRREGVLRDAARDGDGFCDVLVMSILEHEHEGRPEGAGPAPDDELRDRHS</sequence>
<dbReference type="EMBL" id="FONZ01000002">
    <property type="protein sequence ID" value="SFF12948.1"/>
    <property type="molecule type" value="Genomic_DNA"/>
</dbReference>
<protein>
    <submittedName>
        <fullName evidence="3">Protein N-acetyltransferase, RimJ/RimL family</fullName>
    </submittedName>
</protein>
<dbReference type="Proteomes" id="UP000198520">
    <property type="component" value="Unassembled WGS sequence"/>
</dbReference>
<dbReference type="Gene3D" id="3.40.630.30">
    <property type="match status" value="1"/>
</dbReference>
<keyword evidence="4" id="KW-1185">Reference proteome</keyword>
<dbReference type="PANTHER" id="PTHR43415:SF3">
    <property type="entry name" value="GNAT-FAMILY ACETYLTRANSFERASE"/>
    <property type="match status" value="1"/>
</dbReference>
<name>A0A1I2G6U7_9MICO</name>
<reference evidence="4" key="1">
    <citation type="submission" date="2016-10" db="EMBL/GenBank/DDBJ databases">
        <authorList>
            <person name="Varghese N."/>
            <person name="Submissions S."/>
        </authorList>
    </citation>
    <scope>NUCLEOTIDE SEQUENCE [LARGE SCALE GENOMIC DNA]</scope>
    <source>
        <strain evidence="4">DSM 19083</strain>
    </source>
</reference>
<evidence type="ECO:0000313" key="3">
    <source>
        <dbReference type="EMBL" id="SFF12948.1"/>
    </source>
</evidence>
<evidence type="ECO:0000256" key="1">
    <source>
        <dbReference type="SAM" id="MobiDB-lite"/>
    </source>
</evidence>
<feature type="region of interest" description="Disordered" evidence="1">
    <location>
        <begin position="183"/>
        <end position="204"/>
    </location>
</feature>
<dbReference type="CDD" id="cd04301">
    <property type="entry name" value="NAT_SF"/>
    <property type="match status" value="1"/>
</dbReference>
<evidence type="ECO:0000259" key="2">
    <source>
        <dbReference type="PROSITE" id="PS51186"/>
    </source>
</evidence>